<name>A0A0B0MGK0_GOSAR</name>
<protein>
    <submittedName>
        <fullName evidence="1">Uncharacterized protein</fullName>
    </submittedName>
</protein>
<evidence type="ECO:0000313" key="1">
    <source>
        <dbReference type="EMBL" id="KHF98040.1"/>
    </source>
</evidence>
<gene>
    <name evidence="1" type="ORF">F383_37393</name>
</gene>
<evidence type="ECO:0000313" key="2">
    <source>
        <dbReference type="Proteomes" id="UP000032142"/>
    </source>
</evidence>
<comment type="caution">
    <text evidence="1">The sequence shown here is derived from an EMBL/GenBank/DDBJ whole genome shotgun (WGS) entry which is preliminary data.</text>
</comment>
<reference evidence="2" key="1">
    <citation type="submission" date="2014-09" db="EMBL/GenBank/DDBJ databases">
        <authorList>
            <person name="Mudge J."/>
            <person name="Ramaraj T."/>
            <person name="Lindquist I.E."/>
            <person name="Bharti A.K."/>
            <person name="Sundararajan A."/>
            <person name="Cameron C.T."/>
            <person name="Woodward J.E."/>
            <person name="May G.D."/>
            <person name="Brubaker C."/>
            <person name="Broadhvest J."/>
            <person name="Wilkins T.A."/>
        </authorList>
    </citation>
    <scope>NUCLEOTIDE SEQUENCE</scope>
    <source>
        <strain evidence="2">cv. AKA8401</strain>
    </source>
</reference>
<organism evidence="1 2">
    <name type="scientific">Gossypium arboreum</name>
    <name type="common">Tree cotton</name>
    <name type="synonym">Gossypium nanking</name>
    <dbReference type="NCBI Taxonomy" id="29729"/>
    <lineage>
        <taxon>Eukaryota</taxon>
        <taxon>Viridiplantae</taxon>
        <taxon>Streptophyta</taxon>
        <taxon>Embryophyta</taxon>
        <taxon>Tracheophyta</taxon>
        <taxon>Spermatophyta</taxon>
        <taxon>Magnoliopsida</taxon>
        <taxon>eudicotyledons</taxon>
        <taxon>Gunneridae</taxon>
        <taxon>Pentapetalae</taxon>
        <taxon>rosids</taxon>
        <taxon>malvids</taxon>
        <taxon>Malvales</taxon>
        <taxon>Malvaceae</taxon>
        <taxon>Malvoideae</taxon>
        <taxon>Gossypium</taxon>
    </lineage>
</organism>
<dbReference type="EMBL" id="JRRC01025601">
    <property type="protein sequence ID" value="KHF98040.1"/>
    <property type="molecule type" value="Genomic_DNA"/>
</dbReference>
<dbReference type="Proteomes" id="UP000032142">
    <property type="component" value="Unassembled WGS sequence"/>
</dbReference>
<sequence>MQILVVSFELGDHYRSHPH</sequence>
<accession>A0A0B0MGK0</accession>
<dbReference type="AlphaFoldDB" id="A0A0B0MGK0"/>
<keyword evidence="2" id="KW-1185">Reference proteome</keyword>
<proteinExistence type="predicted"/>